<keyword evidence="1" id="KW-0812">Transmembrane</keyword>
<keyword evidence="1" id="KW-0472">Membrane</keyword>
<feature type="transmembrane region" description="Helical" evidence="1">
    <location>
        <begin position="12"/>
        <end position="36"/>
    </location>
</feature>
<proteinExistence type="predicted"/>
<feature type="transmembrane region" description="Helical" evidence="1">
    <location>
        <begin position="42"/>
        <end position="65"/>
    </location>
</feature>
<feature type="transmembrane region" description="Helical" evidence="1">
    <location>
        <begin position="125"/>
        <end position="151"/>
    </location>
</feature>
<sequence>MSETIHHLIEQYGLIAVFLGCVAEGESAAILGGFFAHQHVFVLWQTFLAAFLGAFAGDTFFFTLGRSFAEHRYVRRLRRRPGFSRAYRLLNTHPNIFVLTNRYIYGMRLVGGIAAGLSTVPVPRFVILNAISSAVWAALFSGIGYIFGLGAEQMVGEAFARHERLLIALGVGLVVAVVAWLVGHHFAGRERAKEDQAGS</sequence>
<dbReference type="InterPro" id="IPR032816">
    <property type="entry name" value="VTT_dom"/>
</dbReference>
<evidence type="ECO:0000313" key="4">
    <source>
        <dbReference type="EMBL" id="CDX59630.1"/>
    </source>
</evidence>
<evidence type="ECO:0000313" key="3">
    <source>
        <dbReference type="EMBL" id="CDX17729.1"/>
    </source>
</evidence>
<dbReference type="GO" id="GO:0005886">
    <property type="term" value="C:plasma membrane"/>
    <property type="evidence" value="ECO:0007669"/>
    <property type="project" value="TreeGrafter"/>
</dbReference>
<dbReference type="InterPro" id="IPR051311">
    <property type="entry name" value="DedA_domain"/>
</dbReference>
<keyword evidence="5" id="KW-1185">Reference proteome</keyword>
<feature type="transmembrane region" description="Helical" evidence="1">
    <location>
        <begin position="163"/>
        <end position="183"/>
    </location>
</feature>
<protein>
    <submittedName>
        <fullName evidence="3">SNARE associated golgi family protein</fullName>
    </submittedName>
</protein>
<evidence type="ECO:0000256" key="1">
    <source>
        <dbReference type="SAM" id="Phobius"/>
    </source>
</evidence>
<gene>
    <name evidence="4" type="ORF">MPL1032_270046</name>
    <name evidence="3" type="ORF">MPL3356_240156</name>
</gene>
<name>A0A090FFB5_MESPL</name>
<dbReference type="AlphaFoldDB" id="A0A090FFB5"/>
<evidence type="ECO:0000259" key="2">
    <source>
        <dbReference type="Pfam" id="PF09335"/>
    </source>
</evidence>
<reference evidence="4" key="1">
    <citation type="submission" date="2014-08" db="EMBL/GenBank/DDBJ databases">
        <title>DNA barcoding of Bradysia (Diptera: Sciaridae) for detection of the immature stages on agricultural crops.</title>
        <authorList>
            <person name="Shin S."/>
            <person name="Jung S."/>
            <person name="Heller K."/>
            <person name="Menzel F."/>
            <person name="Hong T.-K."/>
            <person name="Lee H."/>
            <person name="Lee S."/>
        </authorList>
    </citation>
    <scope>NUCLEOTIDE SEQUENCE</scope>
</reference>
<dbReference type="PANTHER" id="PTHR42709">
    <property type="entry name" value="ALKALINE PHOSPHATASE LIKE PROTEIN"/>
    <property type="match status" value="1"/>
</dbReference>
<reference evidence="5" key="4">
    <citation type="submission" date="2014-08" db="EMBL/GenBank/DDBJ databases">
        <authorList>
            <person name="Moulin L."/>
        </authorList>
    </citation>
    <scope>NUCLEOTIDE SEQUENCE [LARGE SCALE GENOMIC DNA]</scope>
</reference>
<reference evidence="3" key="3">
    <citation type="submission" date="2014-08" db="EMBL/GenBank/DDBJ databases">
        <authorList>
            <person name="Moulin Lionel"/>
        </authorList>
    </citation>
    <scope>NUCLEOTIDE SEQUENCE [LARGE SCALE GENOMIC DNA]</scope>
</reference>
<keyword evidence="1" id="KW-1133">Transmembrane helix</keyword>
<dbReference type="Proteomes" id="UP000182888">
    <property type="component" value="Unassembled WGS sequence"/>
</dbReference>
<feature type="domain" description="VTT" evidence="2">
    <location>
        <begin position="29"/>
        <end position="145"/>
    </location>
</feature>
<reference evidence="6" key="2">
    <citation type="submission" date="2014-08" db="EMBL/GenBank/DDBJ databases">
        <authorList>
            <person name="Edwards T."/>
        </authorList>
    </citation>
    <scope>NUCLEOTIDE SEQUENCE [LARGE SCALE GENOMIC DNA]</scope>
</reference>
<evidence type="ECO:0000313" key="5">
    <source>
        <dbReference type="Proteomes" id="UP000045285"/>
    </source>
</evidence>
<organism evidence="3 5">
    <name type="scientific">Mesorhizobium plurifarium</name>
    <dbReference type="NCBI Taxonomy" id="69974"/>
    <lineage>
        <taxon>Bacteria</taxon>
        <taxon>Pseudomonadati</taxon>
        <taxon>Pseudomonadota</taxon>
        <taxon>Alphaproteobacteria</taxon>
        <taxon>Hyphomicrobiales</taxon>
        <taxon>Phyllobacteriaceae</taxon>
        <taxon>Mesorhizobium</taxon>
    </lineage>
</organism>
<dbReference type="Pfam" id="PF09335">
    <property type="entry name" value="VTT_dom"/>
    <property type="match status" value="1"/>
</dbReference>
<dbReference type="PANTHER" id="PTHR42709:SF2">
    <property type="entry name" value="INNER MEMBRANE PROTEIN YOHD"/>
    <property type="match status" value="1"/>
</dbReference>
<dbReference type="EMBL" id="CCND01000020">
    <property type="protein sequence ID" value="CDX59630.1"/>
    <property type="molecule type" value="Genomic_DNA"/>
</dbReference>
<dbReference type="STRING" id="69974.MPLDJ20_120211"/>
<dbReference type="EMBL" id="CCMZ01000017">
    <property type="protein sequence ID" value="CDX17729.1"/>
    <property type="molecule type" value="Genomic_DNA"/>
</dbReference>
<accession>A0A090FFB5</accession>
<dbReference type="Proteomes" id="UP000045285">
    <property type="component" value="Unassembled WGS sequence"/>
</dbReference>
<evidence type="ECO:0000313" key="6">
    <source>
        <dbReference type="Proteomes" id="UP000182888"/>
    </source>
</evidence>